<accession>A0A168D0C9</accession>
<evidence type="ECO:0000313" key="1">
    <source>
        <dbReference type="EMBL" id="OAB33766.1"/>
    </source>
</evidence>
<dbReference type="InterPro" id="IPR043733">
    <property type="entry name" value="DUF5677"/>
</dbReference>
<comment type="caution">
    <text evidence="1">The sequence shown here is derived from an EMBL/GenBank/DDBJ whole genome shotgun (WGS) entry which is preliminary data.</text>
</comment>
<keyword evidence="2" id="KW-1185">Reference proteome</keyword>
<dbReference type="Pfam" id="PF18928">
    <property type="entry name" value="DUF5677"/>
    <property type="match status" value="1"/>
</dbReference>
<evidence type="ECO:0000313" key="2">
    <source>
        <dbReference type="Proteomes" id="UP000076967"/>
    </source>
</evidence>
<name>A0A168D0C9_9BACL</name>
<reference evidence="1 2" key="1">
    <citation type="submission" date="2016-03" db="EMBL/GenBank/DDBJ databases">
        <title>Draft genome sequence of Paenibacillus glacialis DSM 22343.</title>
        <authorList>
            <person name="Shin S.-K."/>
            <person name="Yi H."/>
        </authorList>
    </citation>
    <scope>NUCLEOTIDE SEQUENCE [LARGE SCALE GENOMIC DNA]</scope>
    <source>
        <strain evidence="1 2">DSM 22343</strain>
    </source>
</reference>
<gene>
    <name evidence="1" type="ORF">PGLA_22790</name>
</gene>
<protein>
    <submittedName>
        <fullName evidence="1">Uncharacterized protein</fullName>
    </submittedName>
</protein>
<dbReference type="EMBL" id="LVJH01000070">
    <property type="protein sequence ID" value="OAB33766.1"/>
    <property type="molecule type" value="Genomic_DNA"/>
</dbReference>
<dbReference type="Proteomes" id="UP000076967">
    <property type="component" value="Unassembled WGS sequence"/>
</dbReference>
<organism evidence="1 2">
    <name type="scientific">Paenibacillus glacialis</name>
    <dbReference type="NCBI Taxonomy" id="494026"/>
    <lineage>
        <taxon>Bacteria</taxon>
        <taxon>Bacillati</taxon>
        <taxon>Bacillota</taxon>
        <taxon>Bacilli</taxon>
        <taxon>Bacillales</taxon>
        <taxon>Paenibacillaceae</taxon>
        <taxon>Paenibacillus</taxon>
    </lineage>
</organism>
<dbReference type="AlphaFoldDB" id="A0A168D0C9"/>
<dbReference type="STRING" id="494026.PGLA_22790"/>
<proteinExistence type="predicted"/>
<dbReference type="OrthoDB" id="2617153at2"/>
<sequence length="258" mass="29965">MYIKEVVLEMEKNHEKSLAANKLMIDLIDKYLLGGEISNTLISHLSLYFLTKFHKSMLSFRLLVVSGFYEDASIILRTMLESTITLLYISKSPEEEAERFVDYKSISDHKLLQFMDEYYSGHSIKSEQREQIEQAYDTKKEKFRKKTQWSNKSLFDMAEEVDMTYWYKMMYPFDSSFVHSNINAASGFMIEDMEGLVVAVGPQAFNATSMISKATELARIILYTGAKNFELETDTLEVVCKNVKSLIDKEISFKHMKE</sequence>